<protein>
    <submittedName>
        <fullName evidence="2">Uncharacterized protein</fullName>
    </submittedName>
</protein>
<reference evidence="2 3" key="1">
    <citation type="submission" date="2021-06" db="EMBL/GenBank/DDBJ databases">
        <authorList>
            <person name="Palmer J.M."/>
        </authorList>
    </citation>
    <scope>NUCLEOTIDE SEQUENCE [LARGE SCALE GENOMIC DNA]</scope>
    <source>
        <strain evidence="2 3">XR_2019</strain>
        <tissue evidence="2">Muscle</tissue>
    </source>
</reference>
<comment type="caution">
    <text evidence="2">The sequence shown here is derived from an EMBL/GenBank/DDBJ whole genome shotgun (WGS) entry which is preliminary data.</text>
</comment>
<keyword evidence="3" id="KW-1185">Reference proteome</keyword>
<organism evidence="2 3">
    <name type="scientific">Xenotaenia resolanae</name>
    <dbReference type="NCBI Taxonomy" id="208358"/>
    <lineage>
        <taxon>Eukaryota</taxon>
        <taxon>Metazoa</taxon>
        <taxon>Chordata</taxon>
        <taxon>Craniata</taxon>
        <taxon>Vertebrata</taxon>
        <taxon>Euteleostomi</taxon>
        <taxon>Actinopterygii</taxon>
        <taxon>Neopterygii</taxon>
        <taxon>Teleostei</taxon>
        <taxon>Neoteleostei</taxon>
        <taxon>Acanthomorphata</taxon>
        <taxon>Ovalentaria</taxon>
        <taxon>Atherinomorphae</taxon>
        <taxon>Cyprinodontiformes</taxon>
        <taxon>Goodeidae</taxon>
        <taxon>Xenotaenia</taxon>
    </lineage>
</organism>
<dbReference type="Proteomes" id="UP001444071">
    <property type="component" value="Unassembled WGS sequence"/>
</dbReference>
<dbReference type="EMBL" id="JAHRIM010081940">
    <property type="protein sequence ID" value="MEQ2275539.1"/>
    <property type="molecule type" value="Genomic_DNA"/>
</dbReference>
<keyword evidence="1" id="KW-1133">Transmembrane helix</keyword>
<evidence type="ECO:0000256" key="1">
    <source>
        <dbReference type="SAM" id="Phobius"/>
    </source>
</evidence>
<accession>A0ABV0X1E5</accession>
<proteinExistence type="predicted"/>
<evidence type="ECO:0000313" key="2">
    <source>
        <dbReference type="EMBL" id="MEQ2275539.1"/>
    </source>
</evidence>
<feature type="transmembrane region" description="Helical" evidence="1">
    <location>
        <begin position="71"/>
        <end position="94"/>
    </location>
</feature>
<name>A0ABV0X1E5_9TELE</name>
<gene>
    <name evidence="2" type="ORF">XENORESO_004916</name>
</gene>
<keyword evidence="1" id="KW-0812">Transmembrane</keyword>
<keyword evidence="1" id="KW-0472">Membrane</keyword>
<sequence length="170" mass="19294">MKYTWFRASVFSCVSILEEKITGAIDINKLVCFLSLFHQRKCSLLIASVFSCASVLDEAIELLPPLCLCTFLFFFTSESIPGLVILCFFCVSFLDEDNNRTIINSVYFIVLLIKNTSKALLCLLPVLSTPAHHRTLLLLLNQILPNGFSSLKRVTPFNCHHLLAWYQKIN</sequence>
<evidence type="ECO:0000313" key="3">
    <source>
        <dbReference type="Proteomes" id="UP001444071"/>
    </source>
</evidence>
<feature type="transmembrane region" description="Helical" evidence="1">
    <location>
        <begin position="106"/>
        <end position="127"/>
    </location>
</feature>